<dbReference type="InterPro" id="IPR000719">
    <property type="entry name" value="Prot_kinase_dom"/>
</dbReference>
<proteinExistence type="predicted"/>
<sequence>MDEDTVIEYLQLSYIWIPPELIEEPCPSLSQSLPTGYLVYQKTSTWYNTLHTLANDKDASPPSLRKFMGNATLGFHHLRLVRMDPPVRCDDEGNVILDSLARCRKIDDITMNPNTRLDKVLPEADQELSGAYRYAFTSKSVQLESFWTIVVPLIQIAAEALFMKPANAGIGPEDLKRLSAHHAFRYIESTSADDKDVKVLEAITTYRSHLCRPRLLRASEVVLSSSVEIIAKTIFRQVEKSFVDLDAIKQHLGLNLFHTLFDESSDNPNKYHPVCALELSSFAHLVATRSLKAGFHYKRPEGSKHSTVDNSRKFGAFQSSSLRATDALSDLIVPLFCTIPFDQGFQLNYGQNQAVQISLVCREGGGEGEGGKEWSPHPDFFCGRPPFLLGEVDSNLSESDCTRMIVYTVAFTKIGQYLYSKTLGDAPFIMTSIFVHDNLDLTVFWGYLAKGGDVVLTREKFSYSNEADIYRLFTMLANLADEWKTRDMLTLQDMKQAMTELRQYGSGGGSGGGSGSGSGSGSSGGSGSGPSGGSGGGSGNAKGKKRPREDQNNPETNKRTSRSGDAPQTTGFGIAITGSRRNITMKTFLTCDNSSTSPVESTSLSPILSEASSPPESSSSAVSILDVSESRDEPELVDVSDSDDRLDTPRSGSMKLYQDEGGVIQLLEHYPGSSSYCIVPGKGGSPVGDLDIESMENDVKYALQFLECVEFLHSIDIVHLGLDPSCLKLQDGRVKLSGFQFSRHVTDHMAKWEKSEFQHVKSPSYIIGSFELSSLNSMPINPYHLDTYSACKVVLEMLSGDSCLFPRTLDDIRAANKAKPDLMYQKRKALKNLISHTSSKGHSVSRLLQEFHRLQANGMDSLLCELTT</sequence>
<dbReference type="EMBL" id="JBANRG010000098">
    <property type="protein sequence ID" value="KAK7436128.1"/>
    <property type="molecule type" value="Genomic_DNA"/>
</dbReference>
<feature type="compositionally biased region" description="Low complexity" evidence="1">
    <location>
        <begin position="594"/>
        <end position="627"/>
    </location>
</feature>
<feature type="region of interest" description="Disordered" evidence="1">
    <location>
        <begin position="502"/>
        <end position="577"/>
    </location>
</feature>
<dbReference type="PROSITE" id="PS50011">
    <property type="entry name" value="PROTEIN_KINASE_DOM"/>
    <property type="match status" value="1"/>
</dbReference>
<dbReference type="Proteomes" id="UP001498398">
    <property type="component" value="Unassembled WGS sequence"/>
</dbReference>
<organism evidence="3 4">
    <name type="scientific">Marasmiellus scandens</name>
    <dbReference type="NCBI Taxonomy" id="2682957"/>
    <lineage>
        <taxon>Eukaryota</taxon>
        <taxon>Fungi</taxon>
        <taxon>Dikarya</taxon>
        <taxon>Basidiomycota</taxon>
        <taxon>Agaricomycotina</taxon>
        <taxon>Agaricomycetes</taxon>
        <taxon>Agaricomycetidae</taxon>
        <taxon>Agaricales</taxon>
        <taxon>Marasmiineae</taxon>
        <taxon>Omphalotaceae</taxon>
        <taxon>Marasmiellus</taxon>
    </lineage>
</organism>
<feature type="compositionally biased region" description="Gly residues" evidence="1">
    <location>
        <begin position="505"/>
        <end position="540"/>
    </location>
</feature>
<dbReference type="SUPFAM" id="SSF56112">
    <property type="entry name" value="Protein kinase-like (PK-like)"/>
    <property type="match status" value="1"/>
</dbReference>
<accession>A0ABR1IR11</accession>
<evidence type="ECO:0000259" key="2">
    <source>
        <dbReference type="PROSITE" id="PS50011"/>
    </source>
</evidence>
<evidence type="ECO:0000313" key="4">
    <source>
        <dbReference type="Proteomes" id="UP001498398"/>
    </source>
</evidence>
<feature type="region of interest" description="Disordered" evidence="1">
    <location>
        <begin position="591"/>
        <end position="654"/>
    </location>
</feature>
<protein>
    <recommendedName>
        <fullName evidence="2">Protein kinase domain-containing protein</fullName>
    </recommendedName>
</protein>
<comment type="caution">
    <text evidence="3">The sequence shown here is derived from an EMBL/GenBank/DDBJ whole genome shotgun (WGS) entry which is preliminary data.</text>
</comment>
<keyword evidence="4" id="KW-1185">Reference proteome</keyword>
<gene>
    <name evidence="3" type="ORF">VKT23_019330</name>
</gene>
<reference evidence="3 4" key="1">
    <citation type="submission" date="2024-01" db="EMBL/GenBank/DDBJ databases">
        <title>A draft genome for the cacao thread blight pathogen Marasmiellus scandens.</title>
        <authorList>
            <person name="Baruah I.K."/>
            <person name="Leung J."/>
            <person name="Bukari Y."/>
            <person name="Amoako-Attah I."/>
            <person name="Meinhardt L.W."/>
            <person name="Bailey B.A."/>
            <person name="Cohen S.P."/>
        </authorList>
    </citation>
    <scope>NUCLEOTIDE SEQUENCE [LARGE SCALE GENOMIC DNA]</scope>
    <source>
        <strain evidence="3 4">GH-19</strain>
    </source>
</reference>
<dbReference type="InterPro" id="IPR011009">
    <property type="entry name" value="Kinase-like_dom_sf"/>
</dbReference>
<feature type="domain" description="Protein kinase" evidence="2">
    <location>
        <begin position="561"/>
        <end position="855"/>
    </location>
</feature>
<dbReference type="Gene3D" id="1.10.510.10">
    <property type="entry name" value="Transferase(Phosphotransferase) domain 1"/>
    <property type="match status" value="1"/>
</dbReference>
<name>A0ABR1IR11_9AGAR</name>
<evidence type="ECO:0000256" key="1">
    <source>
        <dbReference type="SAM" id="MobiDB-lite"/>
    </source>
</evidence>
<evidence type="ECO:0000313" key="3">
    <source>
        <dbReference type="EMBL" id="KAK7436128.1"/>
    </source>
</evidence>